<dbReference type="EMBL" id="BNJG01000002">
    <property type="protein sequence ID" value="GHO57430.1"/>
    <property type="molecule type" value="Genomic_DNA"/>
</dbReference>
<evidence type="ECO:0000313" key="2">
    <source>
        <dbReference type="Proteomes" id="UP000654345"/>
    </source>
</evidence>
<name>A0ABQ3UYR3_9CHLR</name>
<gene>
    <name evidence="1" type="ORF">KSB_59050</name>
</gene>
<comment type="caution">
    <text evidence="1">The sequence shown here is derived from an EMBL/GenBank/DDBJ whole genome shotgun (WGS) entry which is preliminary data.</text>
</comment>
<evidence type="ECO:0000313" key="1">
    <source>
        <dbReference type="EMBL" id="GHO57430.1"/>
    </source>
</evidence>
<dbReference type="Proteomes" id="UP000654345">
    <property type="component" value="Unassembled WGS sequence"/>
</dbReference>
<sequence length="76" mass="8653">MGENLSNLECAFAGAEREVEGCQHDPNTVEGGENGCWCCCSFHVFATEGVMLLWWYRLSRQKWANFESKLSIMEKS</sequence>
<reference evidence="1 2" key="1">
    <citation type="journal article" date="2021" name="Int. J. Syst. Evol. Microbiol.">
        <title>Reticulibacter mediterranei gen. nov., sp. nov., within the new family Reticulibacteraceae fam. nov., and Ktedonospora formicarum gen. nov., sp. nov., Ktedonobacter robiniae sp. nov., Dictyobacter formicarum sp. nov. and Dictyobacter arantiisoli sp. nov., belonging to the class Ktedonobacteria.</title>
        <authorList>
            <person name="Yabe S."/>
            <person name="Zheng Y."/>
            <person name="Wang C.M."/>
            <person name="Sakai Y."/>
            <person name="Abe K."/>
            <person name="Yokota A."/>
            <person name="Donadio S."/>
            <person name="Cavaletti L."/>
            <person name="Monciardini P."/>
        </authorList>
    </citation>
    <scope>NUCLEOTIDE SEQUENCE [LARGE SCALE GENOMIC DNA]</scope>
    <source>
        <strain evidence="1 2">SOSP1-30</strain>
    </source>
</reference>
<accession>A0ABQ3UYR3</accession>
<keyword evidence="2" id="KW-1185">Reference proteome</keyword>
<proteinExistence type="predicted"/>
<protein>
    <submittedName>
        <fullName evidence="1">Uncharacterized protein</fullName>
    </submittedName>
</protein>
<organism evidence="1 2">
    <name type="scientific">Ktedonobacter robiniae</name>
    <dbReference type="NCBI Taxonomy" id="2778365"/>
    <lineage>
        <taxon>Bacteria</taxon>
        <taxon>Bacillati</taxon>
        <taxon>Chloroflexota</taxon>
        <taxon>Ktedonobacteria</taxon>
        <taxon>Ktedonobacterales</taxon>
        <taxon>Ktedonobacteraceae</taxon>
        <taxon>Ktedonobacter</taxon>
    </lineage>
</organism>